<dbReference type="OrthoDB" id="107642at2759"/>
<accession>A0A8T1W1Z6</accession>
<dbReference type="Proteomes" id="UP000694044">
    <property type="component" value="Unassembled WGS sequence"/>
</dbReference>
<name>A0A8T1W1Z6_9STRA</name>
<keyword evidence="3" id="KW-1185">Reference proteome</keyword>
<dbReference type="AlphaFoldDB" id="A0A8T1W1Z6"/>
<feature type="compositionally biased region" description="Polar residues" evidence="1">
    <location>
        <begin position="205"/>
        <end position="214"/>
    </location>
</feature>
<protein>
    <submittedName>
        <fullName evidence="2">Uncharacterized protein</fullName>
    </submittedName>
</protein>
<feature type="region of interest" description="Disordered" evidence="1">
    <location>
        <begin position="254"/>
        <end position="302"/>
    </location>
</feature>
<feature type="compositionally biased region" description="Low complexity" evidence="1">
    <location>
        <begin position="72"/>
        <end position="86"/>
    </location>
</feature>
<comment type="caution">
    <text evidence="2">The sequence shown here is derived from an EMBL/GenBank/DDBJ whole genome shotgun (WGS) entry which is preliminary data.</text>
</comment>
<reference evidence="2" key="1">
    <citation type="submission" date="2021-02" db="EMBL/GenBank/DDBJ databases">
        <authorList>
            <person name="Palmer J.M."/>
        </authorList>
    </citation>
    <scope>NUCLEOTIDE SEQUENCE</scope>
    <source>
        <strain evidence="2">SCRP734</strain>
    </source>
</reference>
<feature type="compositionally biased region" description="Basic residues" evidence="1">
    <location>
        <begin position="93"/>
        <end position="103"/>
    </location>
</feature>
<gene>
    <name evidence="2" type="ORF">PHYPSEUDO_000541</name>
</gene>
<evidence type="ECO:0000313" key="2">
    <source>
        <dbReference type="EMBL" id="KAG7386220.1"/>
    </source>
</evidence>
<dbReference type="EMBL" id="JAGDFM010000105">
    <property type="protein sequence ID" value="KAG7386220.1"/>
    <property type="molecule type" value="Genomic_DNA"/>
</dbReference>
<feature type="region of interest" description="Disordered" evidence="1">
    <location>
        <begin position="1"/>
        <end position="218"/>
    </location>
</feature>
<organism evidence="2 3">
    <name type="scientific">Phytophthora pseudosyringae</name>
    <dbReference type="NCBI Taxonomy" id="221518"/>
    <lineage>
        <taxon>Eukaryota</taxon>
        <taxon>Sar</taxon>
        <taxon>Stramenopiles</taxon>
        <taxon>Oomycota</taxon>
        <taxon>Peronosporomycetes</taxon>
        <taxon>Peronosporales</taxon>
        <taxon>Peronosporaceae</taxon>
        <taxon>Phytophthora</taxon>
    </lineage>
</organism>
<feature type="compositionally biased region" description="Basic and acidic residues" evidence="1">
    <location>
        <begin position="137"/>
        <end position="162"/>
    </location>
</feature>
<evidence type="ECO:0000256" key="1">
    <source>
        <dbReference type="SAM" id="MobiDB-lite"/>
    </source>
</evidence>
<evidence type="ECO:0000313" key="3">
    <source>
        <dbReference type="Proteomes" id="UP000694044"/>
    </source>
</evidence>
<sequence>MGAKGSKPPPRRIEEEVAAVEVFQDEPPRESNSSHKQHKTVAPAQGGSVHIVGNILQEPLPHTNGSQTGSSKAADAQQTKQEAQTAAKEEKQKKKRRRSKKDKNKPPPPRLVRAQTQLNELKNVKPLLQQSPQARQQHFEHIKDAYALDEDAKKAPPPDVRSRFFSFENWRKAPPTPSGKGESPTAGLSAPRTRSQMTGVPRALFSSSGRSSNGIEDLDGLDDVELLTLPPASRTVAITAPAITTTPCFLAASNPVDYGRPDVQSTPVIRVKTSERRTPERRTPEPSKRSLHSQRSDLRIDDVDEDLMEHILTDDGH</sequence>
<feature type="compositionally biased region" description="Basic and acidic residues" evidence="1">
    <location>
        <begin position="272"/>
        <end position="301"/>
    </location>
</feature>
<proteinExistence type="predicted"/>